<organism evidence="1 2">
    <name type="scientific">Plakobranchus ocellatus</name>
    <dbReference type="NCBI Taxonomy" id="259542"/>
    <lineage>
        <taxon>Eukaryota</taxon>
        <taxon>Metazoa</taxon>
        <taxon>Spiralia</taxon>
        <taxon>Lophotrochozoa</taxon>
        <taxon>Mollusca</taxon>
        <taxon>Gastropoda</taxon>
        <taxon>Heterobranchia</taxon>
        <taxon>Euthyneura</taxon>
        <taxon>Panpulmonata</taxon>
        <taxon>Sacoglossa</taxon>
        <taxon>Placobranchoidea</taxon>
        <taxon>Plakobranchidae</taxon>
        <taxon>Plakobranchus</taxon>
    </lineage>
</organism>
<reference evidence="1 2" key="1">
    <citation type="journal article" date="2021" name="Elife">
        <title>Chloroplast acquisition without the gene transfer in kleptoplastic sea slugs, Plakobranchus ocellatus.</title>
        <authorList>
            <person name="Maeda T."/>
            <person name="Takahashi S."/>
            <person name="Yoshida T."/>
            <person name="Shimamura S."/>
            <person name="Takaki Y."/>
            <person name="Nagai Y."/>
            <person name="Toyoda A."/>
            <person name="Suzuki Y."/>
            <person name="Arimoto A."/>
            <person name="Ishii H."/>
            <person name="Satoh N."/>
            <person name="Nishiyama T."/>
            <person name="Hasebe M."/>
            <person name="Maruyama T."/>
            <person name="Minagawa J."/>
            <person name="Obokata J."/>
            <person name="Shigenobu S."/>
        </authorList>
    </citation>
    <scope>NUCLEOTIDE SEQUENCE [LARGE SCALE GENOMIC DNA]</scope>
</reference>
<dbReference type="Proteomes" id="UP000735302">
    <property type="component" value="Unassembled WGS sequence"/>
</dbReference>
<keyword evidence="1" id="KW-0695">RNA-directed DNA polymerase</keyword>
<dbReference type="GO" id="GO:0003964">
    <property type="term" value="F:RNA-directed DNA polymerase activity"/>
    <property type="evidence" value="ECO:0007669"/>
    <property type="project" value="UniProtKB-KW"/>
</dbReference>
<protein>
    <submittedName>
        <fullName evidence="1">Reverse transcriptase</fullName>
    </submittedName>
</protein>
<dbReference type="EMBL" id="BLXT01002055">
    <property type="protein sequence ID" value="GFN90478.1"/>
    <property type="molecule type" value="Genomic_DNA"/>
</dbReference>
<dbReference type="AlphaFoldDB" id="A0AAV3Z5A6"/>
<comment type="caution">
    <text evidence="1">The sequence shown here is derived from an EMBL/GenBank/DDBJ whole genome shotgun (WGS) entry which is preliminary data.</text>
</comment>
<sequence length="115" mass="13295">MYRAGVLLEKVPLIYTPVKRVAINIVVPINPSEAGHRIILTLVDDATSSAEAVSLQKNVLKITLEELQKAQKKQKHCFDWTARRREFFEGHTVLILQPTEWNKLLMQWKGPFDVW</sequence>
<name>A0AAV3Z5A6_9GAST</name>
<keyword evidence="2" id="KW-1185">Reference proteome</keyword>
<gene>
    <name evidence="1" type="ORF">PoB_001698400</name>
</gene>
<evidence type="ECO:0000313" key="1">
    <source>
        <dbReference type="EMBL" id="GFN90478.1"/>
    </source>
</evidence>
<evidence type="ECO:0000313" key="2">
    <source>
        <dbReference type="Proteomes" id="UP000735302"/>
    </source>
</evidence>
<keyword evidence="1" id="KW-0808">Transferase</keyword>
<accession>A0AAV3Z5A6</accession>
<proteinExistence type="predicted"/>
<keyword evidence="1" id="KW-0548">Nucleotidyltransferase</keyword>